<reference evidence="2 3" key="1">
    <citation type="submission" date="2024-02" db="EMBL/GenBank/DDBJ databases">
        <title>Chromosome-scale genome assembly of the rough periwinkle Littorina saxatilis.</title>
        <authorList>
            <person name="De Jode A."/>
            <person name="Faria R."/>
            <person name="Formenti G."/>
            <person name="Sims Y."/>
            <person name="Smith T.P."/>
            <person name="Tracey A."/>
            <person name="Wood J.M.D."/>
            <person name="Zagrodzka Z.B."/>
            <person name="Johannesson K."/>
            <person name="Butlin R.K."/>
            <person name="Leder E.H."/>
        </authorList>
    </citation>
    <scope>NUCLEOTIDE SEQUENCE [LARGE SCALE GENOMIC DNA]</scope>
    <source>
        <strain evidence="2">Snail1</strain>
        <tissue evidence="2">Muscle</tissue>
    </source>
</reference>
<accession>A0AAN9GNV2</accession>
<evidence type="ECO:0000313" key="2">
    <source>
        <dbReference type="EMBL" id="KAK7115637.1"/>
    </source>
</evidence>
<feature type="region of interest" description="Disordered" evidence="1">
    <location>
        <begin position="15"/>
        <end position="102"/>
    </location>
</feature>
<dbReference type="Proteomes" id="UP001374579">
    <property type="component" value="Unassembled WGS sequence"/>
</dbReference>
<protein>
    <submittedName>
        <fullName evidence="2">Uncharacterized protein</fullName>
    </submittedName>
</protein>
<evidence type="ECO:0000313" key="3">
    <source>
        <dbReference type="Proteomes" id="UP001374579"/>
    </source>
</evidence>
<gene>
    <name evidence="2" type="ORF">V1264_001471</name>
</gene>
<organism evidence="2 3">
    <name type="scientific">Littorina saxatilis</name>
    <dbReference type="NCBI Taxonomy" id="31220"/>
    <lineage>
        <taxon>Eukaryota</taxon>
        <taxon>Metazoa</taxon>
        <taxon>Spiralia</taxon>
        <taxon>Lophotrochozoa</taxon>
        <taxon>Mollusca</taxon>
        <taxon>Gastropoda</taxon>
        <taxon>Caenogastropoda</taxon>
        <taxon>Littorinimorpha</taxon>
        <taxon>Littorinoidea</taxon>
        <taxon>Littorinidae</taxon>
        <taxon>Littorina</taxon>
    </lineage>
</organism>
<name>A0AAN9GNV2_9CAEN</name>
<dbReference type="EMBL" id="JBAMIC010000001">
    <property type="protein sequence ID" value="KAK7115637.1"/>
    <property type="molecule type" value="Genomic_DNA"/>
</dbReference>
<dbReference type="PANTHER" id="PTHR33480:SF1">
    <property type="entry name" value="TYR RECOMBINASE DOMAIN-CONTAINING PROTEIN"/>
    <property type="match status" value="1"/>
</dbReference>
<keyword evidence="3" id="KW-1185">Reference proteome</keyword>
<dbReference type="PANTHER" id="PTHR33480">
    <property type="entry name" value="SET DOMAIN-CONTAINING PROTEIN-RELATED"/>
    <property type="match status" value="1"/>
</dbReference>
<feature type="compositionally biased region" description="Basic and acidic residues" evidence="1">
    <location>
        <begin position="25"/>
        <end position="39"/>
    </location>
</feature>
<evidence type="ECO:0000256" key="1">
    <source>
        <dbReference type="SAM" id="MobiDB-lite"/>
    </source>
</evidence>
<dbReference type="AlphaFoldDB" id="A0AAN9GNV2"/>
<proteinExistence type="predicted"/>
<sequence length="254" mass="28158">MMINSHMFLSFIKQPGASPASEESIADHTSLDSDYKPDLDPDSEGSEVEARSSVFDPLESWEPKENRFKKVTPGASPASEESIADHTSLDSDYVPDSEGSEVEARSLVFDPLGSWEPKEADIEAEREGPPTKEQLRRAFEKVTVAGDPTIDGKRNYQKPDYCLFCKGKYTSKISSHLLSVHCEEARVQAVTALPCGSKERKRVLGLLQNEGNHLHNTEVLRCGKGEITVSRRPSDRESAKPENYLPCINCINFG</sequence>
<comment type="caution">
    <text evidence="2">The sequence shown here is derived from an EMBL/GenBank/DDBJ whole genome shotgun (WGS) entry which is preliminary data.</text>
</comment>